<sequence>MSDYQPKKLPSQWISIQEATRHAPYSQEYLSLLARRGKIFAKKIGRNWYTTHEALERYISEQTLLSPIAKQFSPTVELASSSSNLVEEFKRLNPQVFGQEKKQELGIRNQELGNTKQGIESVPSVLPNVAPAPVTIPTPTIPVIPQNNSENKVLEKLDRLSDSLETFTSSVTASIPAITQANQSAPLNPEVEEFVQERINSSIHRFRHFDRFAKSTTRSPVRLMAVMITAVVLIFVLIGGFSFGKVDAVAQKIKKAFNDATTIDGHFAGTHANEVLILDKAGNISIYGHIETEGQFRSHAPEGVAPIVVDSLTKVENLNADYIDNLSSQDFTLAFVTKNGNLTYEDVHLMGDVEVGKLLKVGGDAIIGKTLTVSGATKLMDSLTVYGKLGVLSDAVFGKDVTLTNGDLVISKGTIKISNMTLIKNLNAEYLDGVKKGDINLNFVTSNGNTTSNSITVGGLTSTGTITSYGPGFFNSSIWSPFGSFGDLGVGKSASFGDSKNPSNSKFEVYSSKFSLDANGNARLAGTTTTNNLLVSGSVLSGLIPSGSFDLGSLAQPWVNLYAIDGNFSGDITVSGSLNFAGTTSSSFVINTDNTASDSEDAYLAFSRGSITPDAKLTWNSTFKQFEFNEPVNIASSSFTVEGNTFLNNASVSNNFEVVGTASISGTTTLAGQTYTWPSSQTTNGFLKTNGTGTLSWSTAFSGTIASLSQNFDPATDNQYDLGDPSYRWRTGYFGTSIISPFASFTNASVSNNFEIGNIASIGGNATIGGTLGVTGNTTLTGTLTGNSIGSNSFQGSLDVALGLHAVGNVTTLAQFLSSGTGSNSFAGSLDITKGLRAAQITGTGLTLNGNTNISGTLNVIGQSNFSNASASSGFESTYLKTDTISNSTGTLTINAFTLGGLVTGNNQSITGLNQLTSSIASISTNFEVGGYASIGGNTTLAGQTYTWPSSQTTNGFLKTNGSGTLSWSTAFAGTIASLSQNFDPATDNQYDLGDPSYRWRTGYFGTSLGINNGGTLNTAFEVGGTASISNTLTLGGIITSTNTGSNSFAGSIELTKGFRFGNLTQTGTGINYFAGNVGIGTNSPTSLFTVQGRGEFQGTASASYFLTGNTIQVGGFSSASYNRFGTGTTNHANYISTSNDVLVSGDLEILGTASFEGNVVIGATSTTTLAVGSTVKSDLIPFTNAYNLGSTTNHWGTLYVDTANITTLEASTASISGTTARDFLINSDNASADAEDMSVTFKRGLPTVNAALEWDSTNKRFNLNFPIFVQTVDNPEPSYNFTQLVLKGAADQSSNDYFQIKDSSDVSKFRISDNGASFSVPFELSNTASISNTLTLGGIITSTNTGSNSFSGGLEVTKGIHATGSITSGGDLRINGNANLNGVFVFGDNGDVGSINTNDWDIAIDGALTGISFNANGTGNSISNIDNGDLTADTLDFTAISDSPTLDADLYIQRAGFKIGIGKTPSTVFEVQGTASASYGLFGTLQIGAFSSTSYNRFGTTTTGHSLSASNDLLISGDLEVDGSAYFDGSTIFGAGASISGNFDPATDNTYDLGDASYRWQTGYFGTSLGINNGGTLDTAFEVGGTASISNTLTLGGIITSTNTGSNSFSGSINLDKGLHTTGNVTTLAQFLSSGTGSNSFAGSLNISKSLTATNSVTAGSFVTAGNLTVGGNEVLTGTFTGNSTGSNSFAGSLDIIKGLRSANFTQVGSAPNYFNGNVGIGTTAPNITAYAGRVLTVGSGTSAEPAIEIYGGRTGSDGIAADMAFLNSYATGADKRIALIRANRITDDNSGGLQFYSRNAGTLVEALRIDKTGNVGIGTTGPGNKLSFGANNSAQIISLYESGNTKVTIGTNDGFTFAVPNTSNNNFKFGTLSTADGTTFSEKVRIDNSGNVGIGTTGPSELLEVSKSTASGNTFIRITNTDTSADGGEGAALALYEAGTLRTQFTSNFQDQKMYLYHRGDNRVTIDNVGNVGIGTTVPGQALEVGGTGKVKIAALTTQGYVCVGGNPGAGVLSDGGASCSTSDARLKIDITPISDSLNVLSSLNQLHGVYYRWDLNNPRNEGMPSSRQIGMIAQDVEQVLPELVSVGSDGYRSLDYPKFTGFLLEAVKELDNKTNALTGQFEAFTSKLEAQCVTGDTRLRRRRKRARPDADVEGEFDFDEVEIKDIVAGDEIQSLNEATGRVEFARVNALMDMGVQEVYELVTKSGRKIRTTKNHPYLVKLGS</sequence>
<proteinExistence type="predicted"/>
<dbReference type="SUPFAM" id="SSF51294">
    <property type="entry name" value="Hedgehog/intein (Hint) domain"/>
    <property type="match status" value="1"/>
</dbReference>
<keyword evidence="1" id="KW-1133">Transmembrane helix</keyword>
<comment type="caution">
    <text evidence="3">The sequence shown here is derived from an EMBL/GenBank/DDBJ whole genome shotgun (WGS) entry which is preliminary data.</text>
</comment>
<dbReference type="GO" id="GO:0016539">
    <property type="term" value="P:intein-mediated protein splicing"/>
    <property type="evidence" value="ECO:0007669"/>
    <property type="project" value="InterPro"/>
</dbReference>
<keyword evidence="1" id="KW-0472">Membrane</keyword>
<gene>
    <name evidence="3" type="ORF">A2735_01215</name>
</gene>
<dbReference type="STRING" id="1802660.A2735_01215"/>
<feature type="transmembrane region" description="Helical" evidence="1">
    <location>
        <begin position="221"/>
        <end position="243"/>
    </location>
</feature>
<dbReference type="InterPro" id="IPR036844">
    <property type="entry name" value="Hint_dom_sf"/>
</dbReference>
<evidence type="ECO:0000313" key="4">
    <source>
        <dbReference type="Proteomes" id="UP000178520"/>
    </source>
</evidence>
<keyword evidence="1" id="KW-0812">Transmembrane</keyword>
<dbReference type="InterPro" id="IPR006141">
    <property type="entry name" value="Intein_N"/>
</dbReference>
<dbReference type="CDD" id="cd00081">
    <property type="entry name" value="Hint"/>
    <property type="match status" value="1"/>
</dbReference>
<accession>A0A1F8EAI8</accession>
<dbReference type="Gene3D" id="2.170.16.10">
    <property type="entry name" value="Hedgehog/Intein (Hint) domain"/>
    <property type="match status" value="1"/>
</dbReference>
<evidence type="ECO:0000259" key="2">
    <source>
        <dbReference type="PROSITE" id="PS51688"/>
    </source>
</evidence>
<dbReference type="InterPro" id="IPR030392">
    <property type="entry name" value="S74_ICA"/>
</dbReference>
<dbReference type="Gene3D" id="4.10.1090.10">
    <property type="entry name" value="Endosialidase, domain 4"/>
    <property type="match status" value="1"/>
</dbReference>
<protein>
    <recommendedName>
        <fullName evidence="2">Peptidase S74 domain-containing protein</fullName>
    </recommendedName>
</protein>
<name>A0A1F8EAI8_9BACT</name>
<evidence type="ECO:0000256" key="1">
    <source>
        <dbReference type="SAM" id="Phobius"/>
    </source>
</evidence>
<dbReference type="PROSITE" id="PS50817">
    <property type="entry name" value="INTEIN_N_TER"/>
    <property type="match status" value="1"/>
</dbReference>
<dbReference type="Pfam" id="PF13884">
    <property type="entry name" value="Peptidase_S74"/>
    <property type="match status" value="1"/>
</dbReference>
<organism evidence="3 4">
    <name type="scientific">Candidatus Yanofskybacteria bacterium RIFCSPHIGHO2_01_FULL_41_21</name>
    <dbReference type="NCBI Taxonomy" id="1802660"/>
    <lineage>
        <taxon>Bacteria</taxon>
        <taxon>Candidatus Yanofskyibacteriota</taxon>
    </lineage>
</organism>
<evidence type="ECO:0000313" key="3">
    <source>
        <dbReference type="EMBL" id="OGM97760.1"/>
    </source>
</evidence>
<feature type="domain" description="Peptidase S74" evidence="2">
    <location>
        <begin position="2025"/>
        <end position="2124"/>
    </location>
</feature>
<dbReference type="PROSITE" id="PS51688">
    <property type="entry name" value="ICA"/>
    <property type="match status" value="1"/>
</dbReference>
<reference evidence="3 4" key="1">
    <citation type="journal article" date="2016" name="Nat. Commun.">
        <title>Thousands of microbial genomes shed light on interconnected biogeochemical processes in an aquifer system.</title>
        <authorList>
            <person name="Anantharaman K."/>
            <person name="Brown C.T."/>
            <person name="Hug L.A."/>
            <person name="Sharon I."/>
            <person name="Castelle C.J."/>
            <person name="Probst A.J."/>
            <person name="Thomas B.C."/>
            <person name="Singh A."/>
            <person name="Wilkins M.J."/>
            <person name="Karaoz U."/>
            <person name="Brodie E.L."/>
            <person name="Williams K.H."/>
            <person name="Hubbard S.S."/>
            <person name="Banfield J.F."/>
        </authorList>
    </citation>
    <scope>NUCLEOTIDE SEQUENCE [LARGE SCALE GENOMIC DNA]</scope>
</reference>
<dbReference type="Proteomes" id="UP000178520">
    <property type="component" value="Unassembled WGS sequence"/>
</dbReference>
<dbReference type="EMBL" id="MGJA01000008">
    <property type="protein sequence ID" value="OGM97760.1"/>
    <property type="molecule type" value="Genomic_DNA"/>
</dbReference>
<dbReference type="InterPro" id="IPR044914">
    <property type="entry name" value="Endosialidase_C_dom_sf"/>
</dbReference>